<dbReference type="EMBL" id="JARBHB010000012">
    <property type="protein sequence ID" value="KAJ8871473.1"/>
    <property type="molecule type" value="Genomic_DNA"/>
</dbReference>
<name>A0ABQ9GHI9_9NEOP</name>
<keyword evidence="2" id="KW-1185">Reference proteome</keyword>
<evidence type="ECO:0000313" key="1">
    <source>
        <dbReference type="EMBL" id="KAJ8871473.1"/>
    </source>
</evidence>
<evidence type="ECO:0000313" key="2">
    <source>
        <dbReference type="Proteomes" id="UP001159363"/>
    </source>
</evidence>
<proteinExistence type="predicted"/>
<organism evidence="1 2">
    <name type="scientific">Dryococelus australis</name>
    <dbReference type="NCBI Taxonomy" id="614101"/>
    <lineage>
        <taxon>Eukaryota</taxon>
        <taxon>Metazoa</taxon>
        <taxon>Ecdysozoa</taxon>
        <taxon>Arthropoda</taxon>
        <taxon>Hexapoda</taxon>
        <taxon>Insecta</taxon>
        <taxon>Pterygota</taxon>
        <taxon>Neoptera</taxon>
        <taxon>Polyneoptera</taxon>
        <taxon>Phasmatodea</taxon>
        <taxon>Verophasmatodea</taxon>
        <taxon>Anareolatae</taxon>
        <taxon>Phasmatidae</taxon>
        <taxon>Eurycanthinae</taxon>
        <taxon>Dryococelus</taxon>
    </lineage>
</organism>
<accession>A0ABQ9GHI9</accession>
<reference evidence="1 2" key="1">
    <citation type="submission" date="2023-02" db="EMBL/GenBank/DDBJ databases">
        <title>LHISI_Scaffold_Assembly.</title>
        <authorList>
            <person name="Stuart O.P."/>
            <person name="Cleave R."/>
            <person name="Magrath M.J.L."/>
            <person name="Mikheyev A.S."/>
        </authorList>
    </citation>
    <scope>NUCLEOTIDE SEQUENCE [LARGE SCALE GENOMIC DNA]</scope>
    <source>
        <strain evidence="1">Daus_M_001</strain>
        <tissue evidence="1">Leg muscle</tissue>
    </source>
</reference>
<comment type="caution">
    <text evidence="1">The sequence shown here is derived from an EMBL/GenBank/DDBJ whole genome shotgun (WGS) entry which is preliminary data.</text>
</comment>
<sequence>MDSTKYERFTAERLFTIRRPENIDYLTQDRGMTESWTLKLILYFRRNNMVCDAVEMFSQTSCVPSDHHTEMTDSCMKRDDKDVRNNIFEYFCLHSPFPETKISISISQLAL</sequence>
<protein>
    <submittedName>
        <fullName evidence="1">Uncharacterized protein</fullName>
    </submittedName>
</protein>
<dbReference type="Proteomes" id="UP001159363">
    <property type="component" value="Chromosome 11"/>
</dbReference>
<gene>
    <name evidence="1" type="ORF">PR048_027790</name>
</gene>